<dbReference type="InterPro" id="IPR035906">
    <property type="entry name" value="MetI-like_sf"/>
</dbReference>
<dbReference type="PROSITE" id="PS50928">
    <property type="entry name" value="ABC_TM1"/>
    <property type="match status" value="1"/>
</dbReference>
<evidence type="ECO:0000259" key="9">
    <source>
        <dbReference type="PROSITE" id="PS50928"/>
    </source>
</evidence>
<dbReference type="CDD" id="cd06261">
    <property type="entry name" value="TM_PBP2"/>
    <property type="match status" value="1"/>
</dbReference>
<name>A0A7C6A9B7_UNCW3</name>
<keyword evidence="7 8" id="KW-0472">Membrane</keyword>
<keyword evidence="3" id="KW-0813">Transport</keyword>
<dbReference type="PANTHER" id="PTHR43470">
    <property type="entry name" value="PHOSPHATE TRANSPORT SYSTEM PERMEASE PROTEIN PSTA-RELATED"/>
    <property type="match status" value="1"/>
</dbReference>
<accession>A0A7C6A9B7</accession>
<evidence type="ECO:0000256" key="7">
    <source>
        <dbReference type="ARBA" id="ARBA00023136"/>
    </source>
</evidence>
<evidence type="ECO:0000256" key="3">
    <source>
        <dbReference type="ARBA" id="ARBA00022448"/>
    </source>
</evidence>
<evidence type="ECO:0000256" key="1">
    <source>
        <dbReference type="ARBA" id="ARBA00004651"/>
    </source>
</evidence>
<comment type="caution">
    <text evidence="10">The sequence shown here is derived from an EMBL/GenBank/DDBJ whole genome shotgun (WGS) entry which is preliminary data.</text>
</comment>
<keyword evidence="6 8" id="KW-1133">Transmembrane helix</keyword>
<reference evidence="10" key="1">
    <citation type="journal article" date="2020" name="mSystems">
        <title>Genome- and Community-Level Interaction Insights into Carbon Utilization and Element Cycling Functions of Hydrothermarchaeota in Hydrothermal Sediment.</title>
        <authorList>
            <person name="Zhou Z."/>
            <person name="Liu Y."/>
            <person name="Xu W."/>
            <person name="Pan J."/>
            <person name="Luo Z.H."/>
            <person name="Li M."/>
        </authorList>
    </citation>
    <scope>NUCLEOTIDE SEQUENCE [LARGE SCALE GENOMIC DNA]</scope>
    <source>
        <strain evidence="10">SpSt-876</strain>
    </source>
</reference>
<comment type="similarity">
    <text evidence="2 8">Belongs to the binding-protein-dependent transport system permease family. CysTW subfamily.</text>
</comment>
<dbReference type="GO" id="GO:0005315">
    <property type="term" value="F:phosphate transmembrane transporter activity"/>
    <property type="evidence" value="ECO:0007669"/>
    <property type="project" value="InterPro"/>
</dbReference>
<proteinExistence type="inferred from homology"/>
<dbReference type="InterPro" id="IPR000515">
    <property type="entry name" value="MetI-like"/>
</dbReference>
<feature type="transmembrane region" description="Helical" evidence="8">
    <location>
        <begin position="65"/>
        <end position="94"/>
    </location>
</feature>
<dbReference type="PANTHER" id="PTHR43470:SF3">
    <property type="entry name" value="PHOSPHATE TRANSPORT SYSTEM PERMEASE PROTEIN PSTA-RELATED"/>
    <property type="match status" value="1"/>
</dbReference>
<comment type="subcellular location">
    <subcellularLocation>
        <location evidence="1 8">Cell membrane</location>
        <topology evidence="1 8">Multi-pass membrane protein</topology>
    </subcellularLocation>
</comment>
<dbReference type="InterPro" id="IPR005672">
    <property type="entry name" value="Phosphate_PstA"/>
</dbReference>
<evidence type="ECO:0000256" key="2">
    <source>
        <dbReference type="ARBA" id="ARBA00007069"/>
    </source>
</evidence>
<gene>
    <name evidence="10" type="primary">pstA</name>
    <name evidence="10" type="ORF">ENW73_02495</name>
</gene>
<dbReference type="GO" id="GO:0005886">
    <property type="term" value="C:plasma membrane"/>
    <property type="evidence" value="ECO:0007669"/>
    <property type="project" value="UniProtKB-SubCell"/>
</dbReference>
<feature type="domain" description="ABC transmembrane type-1" evidence="9">
    <location>
        <begin position="69"/>
        <end position="271"/>
    </location>
</feature>
<evidence type="ECO:0000256" key="5">
    <source>
        <dbReference type="ARBA" id="ARBA00022692"/>
    </source>
</evidence>
<feature type="transmembrane region" description="Helical" evidence="8">
    <location>
        <begin position="20"/>
        <end position="45"/>
    </location>
</feature>
<organism evidence="10">
    <name type="scientific">candidate division WOR-3 bacterium</name>
    <dbReference type="NCBI Taxonomy" id="2052148"/>
    <lineage>
        <taxon>Bacteria</taxon>
        <taxon>Bacteria division WOR-3</taxon>
    </lineage>
</organism>
<feature type="transmembrane region" description="Helical" evidence="8">
    <location>
        <begin position="106"/>
        <end position="132"/>
    </location>
</feature>
<dbReference type="Gene3D" id="1.10.3720.10">
    <property type="entry name" value="MetI-like"/>
    <property type="match status" value="1"/>
</dbReference>
<protein>
    <recommendedName>
        <fullName evidence="8">Phosphate transport system permease protein PstA</fullName>
    </recommendedName>
</protein>
<dbReference type="SUPFAM" id="SSF161098">
    <property type="entry name" value="MetI-like"/>
    <property type="match status" value="1"/>
</dbReference>
<dbReference type="GO" id="GO:0035435">
    <property type="term" value="P:phosphate ion transmembrane transport"/>
    <property type="evidence" value="ECO:0007669"/>
    <property type="project" value="InterPro"/>
</dbReference>
<sequence length="287" mass="31483">MANQSFRIPPILNQRIAQVLLWLATIITLLVLFFIIIFILIRGLRVINFDFLFSLPLHMGKAGGIVSPIIGTIYLTALAIILATPLGVGSAIYLTEYTKENIFTKIIRFGADCLAGIPSIIFGLFGFILFVIKLRMGWSILSGGLTLAFMILPTIIRTSEEAIKAVPTAYREVSTALGGSKWQTVSRVVIPVALPGILTGVILSIGRCIAETACVIFTAGSSLRIPTSIFDSSRTLAVHFYILTREGISMERAYGTAVILILAIILVNFLAYWIMYRFIRRMGGYVG</sequence>
<feature type="transmembrane region" description="Helical" evidence="8">
    <location>
        <begin position="138"/>
        <end position="156"/>
    </location>
</feature>
<keyword evidence="4 8" id="KW-1003">Cell membrane</keyword>
<keyword evidence="5 8" id="KW-0812">Transmembrane</keyword>
<dbReference type="NCBIfam" id="TIGR00974">
    <property type="entry name" value="3a0107s02c"/>
    <property type="match status" value="1"/>
</dbReference>
<dbReference type="Pfam" id="PF00528">
    <property type="entry name" value="BPD_transp_1"/>
    <property type="match status" value="1"/>
</dbReference>
<evidence type="ECO:0000256" key="4">
    <source>
        <dbReference type="ARBA" id="ARBA00022475"/>
    </source>
</evidence>
<comment type="caution">
    <text evidence="8">Lacks conserved residue(s) required for the propagation of feature annotation.</text>
</comment>
<evidence type="ECO:0000313" key="10">
    <source>
        <dbReference type="EMBL" id="HHS51724.1"/>
    </source>
</evidence>
<evidence type="ECO:0000256" key="6">
    <source>
        <dbReference type="ARBA" id="ARBA00022989"/>
    </source>
</evidence>
<feature type="transmembrane region" description="Helical" evidence="8">
    <location>
        <begin position="253"/>
        <end position="275"/>
    </location>
</feature>
<dbReference type="EMBL" id="DTLI01000061">
    <property type="protein sequence ID" value="HHS51724.1"/>
    <property type="molecule type" value="Genomic_DNA"/>
</dbReference>
<evidence type="ECO:0000256" key="8">
    <source>
        <dbReference type="RuleBase" id="RU363043"/>
    </source>
</evidence>
<dbReference type="AlphaFoldDB" id="A0A7C6A9B7"/>